<keyword evidence="7" id="KW-1185">Reference proteome</keyword>
<dbReference type="EMBL" id="UGTP01000001">
    <property type="protein sequence ID" value="SUC13039.1"/>
    <property type="molecule type" value="Genomic_DNA"/>
</dbReference>
<accession>A0A379F312</accession>
<dbReference type="GeneID" id="78571334"/>
<reference evidence="5 7" key="1">
    <citation type="submission" date="2018-06" db="EMBL/GenBank/DDBJ databases">
        <title>Genomic Encyclopedia of Archaeal and Bacterial Type Strains, Phase II (KMG-II): from individual species to whole genera.</title>
        <authorList>
            <person name="Goeker M."/>
        </authorList>
    </citation>
    <scope>NUCLEOTIDE SEQUENCE [LARGE SCALE GENOMIC DNA]</scope>
    <source>
        <strain evidence="5 7">DSM 18710</strain>
    </source>
</reference>
<feature type="domain" description="HTH luxR-type" evidence="4">
    <location>
        <begin position="184"/>
        <end position="249"/>
    </location>
</feature>
<dbReference type="EMBL" id="QLTQ01000027">
    <property type="protein sequence ID" value="RAS42869.1"/>
    <property type="molecule type" value="Genomic_DNA"/>
</dbReference>
<dbReference type="AlphaFoldDB" id="A0A379F312"/>
<evidence type="ECO:0000313" key="5">
    <source>
        <dbReference type="EMBL" id="RAS42869.1"/>
    </source>
</evidence>
<dbReference type="GO" id="GO:0006355">
    <property type="term" value="P:regulation of DNA-templated transcription"/>
    <property type="evidence" value="ECO:0007669"/>
    <property type="project" value="InterPro"/>
</dbReference>
<dbReference type="PROSITE" id="PS50043">
    <property type="entry name" value="HTH_LUXR_2"/>
    <property type="match status" value="1"/>
</dbReference>
<dbReference type="Pfam" id="PF00196">
    <property type="entry name" value="GerE"/>
    <property type="match status" value="1"/>
</dbReference>
<dbReference type="Gene3D" id="3.30.450.20">
    <property type="entry name" value="PAS domain"/>
    <property type="match status" value="1"/>
</dbReference>
<evidence type="ECO:0000256" key="3">
    <source>
        <dbReference type="ARBA" id="ARBA00023163"/>
    </source>
</evidence>
<keyword evidence="3" id="KW-0804">Transcription</keyword>
<sequence length="251" mass="29618">MTDIKNFFSKDKSVYNEPKEDFYMQSTLIHIAEAFSRITYKSIFLLDYYKQEFLYVSNNPLFLCGHTAKEVKNLGYSFFLEHVPEEEREMLIELNSNALKLWETFNDIDKSQCYMSYHFHLKSGIKNNLVNQQITPILLTDDGKIRVVMCVVSLSSHKTIGHAEFHKKDFEHYWEYSFEKHNWEARKEIALNEQEVEVLKLSATGFTMTEIANKMCRSLHTIKFYKRNIFEKLGVTNISEAISRAISKKLF</sequence>
<gene>
    <name evidence="5" type="ORF">BC673_12721</name>
    <name evidence="6" type="ORF">NCTC13043_01663</name>
</gene>
<dbReference type="Gene3D" id="1.10.10.10">
    <property type="entry name" value="Winged helix-like DNA-binding domain superfamily/Winged helix DNA-binding domain"/>
    <property type="match status" value="1"/>
</dbReference>
<dbReference type="SUPFAM" id="SSF46894">
    <property type="entry name" value="C-terminal effector domain of the bipartite response regulators"/>
    <property type="match status" value="1"/>
</dbReference>
<dbReference type="PRINTS" id="PR00038">
    <property type="entry name" value="HTHLUXR"/>
</dbReference>
<dbReference type="CDD" id="cd06170">
    <property type="entry name" value="LuxR_C_like"/>
    <property type="match status" value="1"/>
</dbReference>
<evidence type="ECO:0000313" key="8">
    <source>
        <dbReference type="Proteomes" id="UP000254235"/>
    </source>
</evidence>
<dbReference type="Proteomes" id="UP000254235">
    <property type="component" value="Unassembled WGS sequence"/>
</dbReference>
<dbReference type="OrthoDB" id="1727128at2"/>
<dbReference type="Proteomes" id="UP000249852">
    <property type="component" value="Unassembled WGS sequence"/>
</dbReference>
<evidence type="ECO:0000259" key="4">
    <source>
        <dbReference type="PROSITE" id="PS50043"/>
    </source>
</evidence>
<dbReference type="InterPro" id="IPR036388">
    <property type="entry name" value="WH-like_DNA-bd_sf"/>
</dbReference>
<evidence type="ECO:0000256" key="2">
    <source>
        <dbReference type="ARBA" id="ARBA00023125"/>
    </source>
</evidence>
<reference evidence="6 8" key="2">
    <citation type="submission" date="2018-06" db="EMBL/GenBank/DDBJ databases">
        <authorList>
            <consortium name="Pathogen Informatics"/>
            <person name="Doyle S."/>
        </authorList>
    </citation>
    <scope>NUCLEOTIDE SEQUENCE [LARGE SCALE GENOMIC DNA]</scope>
    <source>
        <strain evidence="6 8">NCTC13043</strain>
    </source>
</reference>
<proteinExistence type="predicted"/>
<dbReference type="PANTHER" id="PTHR44688:SF16">
    <property type="entry name" value="DNA-BINDING TRANSCRIPTIONAL ACTIVATOR DEVR_DOSR"/>
    <property type="match status" value="1"/>
</dbReference>
<organism evidence="6 8">
    <name type="scientific">Prevotella pallens</name>
    <dbReference type="NCBI Taxonomy" id="60133"/>
    <lineage>
        <taxon>Bacteria</taxon>
        <taxon>Pseudomonadati</taxon>
        <taxon>Bacteroidota</taxon>
        <taxon>Bacteroidia</taxon>
        <taxon>Bacteroidales</taxon>
        <taxon>Prevotellaceae</taxon>
        <taxon>Prevotella</taxon>
    </lineage>
</organism>
<dbReference type="PANTHER" id="PTHR44688">
    <property type="entry name" value="DNA-BINDING TRANSCRIPTIONAL ACTIVATOR DEVR_DOSR"/>
    <property type="match status" value="1"/>
</dbReference>
<name>A0A379F312_9BACT</name>
<dbReference type="GO" id="GO:0003677">
    <property type="term" value="F:DNA binding"/>
    <property type="evidence" value="ECO:0007669"/>
    <property type="project" value="UniProtKB-KW"/>
</dbReference>
<keyword evidence="2" id="KW-0238">DNA-binding</keyword>
<protein>
    <submittedName>
        <fullName evidence="5">LuxR family transcriptional regulator</fullName>
    </submittedName>
    <submittedName>
        <fullName evidence="6">Transcriptional regulator FimZ</fullName>
    </submittedName>
</protein>
<dbReference type="SMART" id="SM00421">
    <property type="entry name" value="HTH_LUXR"/>
    <property type="match status" value="1"/>
</dbReference>
<keyword evidence="1" id="KW-0805">Transcription regulation</keyword>
<evidence type="ECO:0000313" key="6">
    <source>
        <dbReference type="EMBL" id="SUC13039.1"/>
    </source>
</evidence>
<evidence type="ECO:0000313" key="7">
    <source>
        <dbReference type="Proteomes" id="UP000249852"/>
    </source>
</evidence>
<dbReference type="RefSeq" id="WP_006044287.1">
    <property type="nucleotide sequence ID" value="NZ_CAUSMA010000066.1"/>
</dbReference>
<dbReference type="InterPro" id="IPR016032">
    <property type="entry name" value="Sig_transdc_resp-reg_C-effctor"/>
</dbReference>
<dbReference type="InterPro" id="IPR000792">
    <property type="entry name" value="Tscrpt_reg_LuxR_C"/>
</dbReference>
<evidence type="ECO:0000256" key="1">
    <source>
        <dbReference type="ARBA" id="ARBA00023015"/>
    </source>
</evidence>